<dbReference type="AlphaFoldDB" id="A0A284SDD4"/>
<accession>A0A284SDD4</accession>
<protein>
    <submittedName>
        <fullName evidence="1">Uncharacterized protein</fullName>
    </submittedName>
</protein>
<name>A0A284SDD4_ARMOS</name>
<dbReference type="EMBL" id="FUEG01000080">
    <property type="protein sequence ID" value="SJL18983.1"/>
    <property type="molecule type" value="Genomic_DNA"/>
</dbReference>
<gene>
    <name evidence="1" type="ORF">ARMOST_22588</name>
</gene>
<reference evidence="2" key="1">
    <citation type="journal article" date="2017" name="Nat. Ecol. Evol.">
        <title>Genome expansion and lineage-specific genetic innovations in the forest pathogenic fungi Armillaria.</title>
        <authorList>
            <person name="Sipos G."/>
            <person name="Prasanna A.N."/>
            <person name="Walter M.C."/>
            <person name="O'Connor E."/>
            <person name="Balint B."/>
            <person name="Krizsan K."/>
            <person name="Kiss B."/>
            <person name="Hess J."/>
            <person name="Varga T."/>
            <person name="Slot J."/>
            <person name="Riley R."/>
            <person name="Boka B."/>
            <person name="Rigling D."/>
            <person name="Barry K."/>
            <person name="Lee J."/>
            <person name="Mihaltcheva S."/>
            <person name="LaButti K."/>
            <person name="Lipzen A."/>
            <person name="Waldron R."/>
            <person name="Moloney N.M."/>
            <person name="Sperisen C."/>
            <person name="Kredics L."/>
            <person name="Vagvoelgyi C."/>
            <person name="Patrignani A."/>
            <person name="Fitzpatrick D."/>
            <person name="Nagy I."/>
            <person name="Doyle S."/>
            <person name="Anderson J.B."/>
            <person name="Grigoriev I.V."/>
            <person name="Gueldener U."/>
            <person name="Muensterkoetter M."/>
            <person name="Nagy L.G."/>
        </authorList>
    </citation>
    <scope>NUCLEOTIDE SEQUENCE [LARGE SCALE GENOMIC DNA]</scope>
    <source>
        <strain evidence="2">C18/9</strain>
    </source>
</reference>
<proteinExistence type="predicted"/>
<keyword evidence="2" id="KW-1185">Reference proteome</keyword>
<dbReference type="Proteomes" id="UP000219338">
    <property type="component" value="Unassembled WGS sequence"/>
</dbReference>
<sequence>MSSTEEAPESYLAILASSPELREKDTHGTTDNERLMLTLLGALAGICVSQAEREVYASAIATAPESCTIFLIGNHEEVPQETQDYLTDICQKLTAIANLVDTSGSRAPSIEDLPPNVQDSIGDVYRSVFLFTFTKFYTRLTKWDAMWTRRLKDITHGLVDEADKKKFQDLTGALDTLHRLVSDFHTDDADLLLEVLEVIARNWKMSDSKTAAFIKRVDLLPTSDQTNAPFLVEQYLRKVLKTYNETTKLIRFVVSPRRGHIFRNQPKLVFLRSEKRRVEPDIKTAIGTLKRQMDLTDEDENFLDGFVDDTGTIDLPKLFVVTEAHNSLCLPWVSPDLTSINPGLHAAVQKHLMVLVQAASVAHVRSRRQYSESTTHSSEEEGMLPWKSPFEDVMRKVRARMDSS</sequence>
<evidence type="ECO:0000313" key="1">
    <source>
        <dbReference type="EMBL" id="SJL18983.1"/>
    </source>
</evidence>
<organism evidence="1 2">
    <name type="scientific">Armillaria ostoyae</name>
    <name type="common">Armillaria root rot fungus</name>
    <dbReference type="NCBI Taxonomy" id="47428"/>
    <lineage>
        <taxon>Eukaryota</taxon>
        <taxon>Fungi</taxon>
        <taxon>Dikarya</taxon>
        <taxon>Basidiomycota</taxon>
        <taxon>Agaricomycotina</taxon>
        <taxon>Agaricomycetes</taxon>
        <taxon>Agaricomycetidae</taxon>
        <taxon>Agaricales</taxon>
        <taxon>Marasmiineae</taxon>
        <taxon>Physalacriaceae</taxon>
        <taxon>Armillaria</taxon>
    </lineage>
</organism>
<evidence type="ECO:0000313" key="2">
    <source>
        <dbReference type="Proteomes" id="UP000219338"/>
    </source>
</evidence>
<dbReference type="STRING" id="47428.A0A284SDD4"/>
<dbReference type="OrthoDB" id="2824533at2759"/>